<dbReference type="OrthoDB" id="8303516at2"/>
<dbReference type="EMBL" id="LZTJ01000031">
    <property type="protein sequence ID" value="OBP72968.1"/>
    <property type="molecule type" value="Genomic_DNA"/>
</dbReference>
<dbReference type="Proteomes" id="UP000093748">
    <property type="component" value="Unassembled WGS sequence"/>
</dbReference>
<gene>
    <name evidence="2" type="ORF">BAE39_20845</name>
</gene>
<dbReference type="AlphaFoldDB" id="A0A1A5K0W4"/>
<organism evidence="2 3">
    <name type="scientific">Rhizobium loti</name>
    <name type="common">Mesorhizobium loti</name>
    <dbReference type="NCBI Taxonomy" id="381"/>
    <lineage>
        <taxon>Bacteria</taxon>
        <taxon>Pseudomonadati</taxon>
        <taxon>Pseudomonadota</taxon>
        <taxon>Alphaproteobacteria</taxon>
        <taxon>Hyphomicrobiales</taxon>
        <taxon>Phyllobacteriaceae</taxon>
        <taxon>Mesorhizobium</taxon>
    </lineage>
</organism>
<protein>
    <recommendedName>
        <fullName evidence="4">Lipoprotein</fullName>
    </recommendedName>
</protein>
<evidence type="ECO:0000313" key="2">
    <source>
        <dbReference type="EMBL" id="OBP72968.1"/>
    </source>
</evidence>
<dbReference type="RefSeq" id="WP_032929987.1">
    <property type="nucleotide sequence ID" value="NZ_LZTH01000016.1"/>
</dbReference>
<evidence type="ECO:0000256" key="1">
    <source>
        <dbReference type="SAM" id="Phobius"/>
    </source>
</evidence>
<keyword evidence="1" id="KW-0812">Transmembrane</keyword>
<evidence type="ECO:0008006" key="4">
    <source>
        <dbReference type="Google" id="ProtNLM"/>
    </source>
</evidence>
<keyword evidence="1" id="KW-0472">Membrane</keyword>
<accession>A0A1A5K0W4</accession>
<reference evidence="3" key="1">
    <citation type="submission" date="2016-06" db="EMBL/GenBank/DDBJ databases">
        <title>NZP2037 Pacbio-Illumina hybrid assembly.</title>
        <authorList>
            <person name="Ramsay J.P."/>
        </authorList>
    </citation>
    <scope>NUCLEOTIDE SEQUENCE [LARGE SCALE GENOMIC DNA]</scope>
    <source>
        <strain evidence="3">R7ANS::ICEMlSym2042</strain>
    </source>
</reference>
<comment type="caution">
    <text evidence="2">The sequence shown here is derived from an EMBL/GenBank/DDBJ whole genome shotgun (WGS) entry which is preliminary data.</text>
</comment>
<keyword evidence="1" id="KW-1133">Transmembrane helix</keyword>
<name>A0A1A5K0W4_RHILI</name>
<evidence type="ECO:0000313" key="3">
    <source>
        <dbReference type="Proteomes" id="UP000093748"/>
    </source>
</evidence>
<proteinExistence type="predicted"/>
<feature type="transmembrane region" description="Helical" evidence="1">
    <location>
        <begin position="36"/>
        <end position="56"/>
    </location>
</feature>
<sequence length="119" mass="12050">MKIAVGIIGMLLGLVSMLQSCAVATGGSITSNHDLAGAGSVGVFVGLLFFVGGAFAFGLPLVSGIIFVVGSLFAFIAASAFTDMKIWAFADLILAAMAFFAWRTAPRGRIGSATGGNTK</sequence>
<feature type="transmembrane region" description="Helical" evidence="1">
    <location>
        <begin position="86"/>
        <end position="102"/>
    </location>
</feature>
<feature type="transmembrane region" description="Helical" evidence="1">
    <location>
        <begin position="61"/>
        <end position="80"/>
    </location>
</feature>
<dbReference type="GeneID" id="66684463"/>
<dbReference type="PROSITE" id="PS51257">
    <property type="entry name" value="PROKAR_LIPOPROTEIN"/>
    <property type="match status" value="1"/>
</dbReference>